<dbReference type="EMBL" id="CP068570">
    <property type="protein sequence ID" value="QQZ51328.1"/>
    <property type="molecule type" value="Genomic_DNA"/>
</dbReference>
<dbReference type="AlphaFoldDB" id="A0A974P672"/>
<keyword evidence="2" id="KW-0472">Membrane</keyword>
<keyword evidence="2" id="KW-0812">Transmembrane</keyword>
<evidence type="ECO:0000313" key="3">
    <source>
        <dbReference type="EMBL" id="QQZ51328.1"/>
    </source>
</evidence>
<organism evidence="3">
    <name type="scientific">Phenylobacterium glaciei</name>
    <dbReference type="NCBI Taxonomy" id="2803784"/>
    <lineage>
        <taxon>Bacteria</taxon>
        <taxon>Pseudomonadati</taxon>
        <taxon>Pseudomonadota</taxon>
        <taxon>Alphaproteobacteria</taxon>
        <taxon>Caulobacterales</taxon>
        <taxon>Caulobacteraceae</taxon>
        <taxon>Phenylobacterium</taxon>
    </lineage>
</organism>
<evidence type="ECO:0000256" key="1">
    <source>
        <dbReference type="SAM" id="MobiDB-lite"/>
    </source>
</evidence>
<dbReference type="Pfam" id="PF13347">
    <property type="entry name" value="MFS_2"/>
    <property type="match status" value="1"/>
</dbReference>
<feature type="compositionally biased region" description="Basic and acidic residues" evidence="1">
    <location>
        <begin position="84"/>
        <end position="95"/>
    </location>
</feature>
<protein>
    <submittedName>
        <fullName evidence="3">MFS transporter</fullName>
    </submittedName>
</protein>
<feature type="region of interest" description="Disordered" evidence="1">
    <location>
        <begin position="66"/>
        <end position="103"/>
    </location>
</feature>
<sequence>MLTSKVAGAFSIFLTFTVLARVGYNAKEGAVNSAQAIHNLELAYLIGPIVFVMLGRLLHRLQARCEESRRGATPAGRAGRPLRRGADHRQRDGRARQRGGRAANLKFSAPLRRTLNF</sequence>
<evidence type="ECO:0000256" key="2">
    <source>
        <dbReference type="SAM" id="Phobius"/>
    </source>
</evidence>
<feature type="transmembrane region" description="Helical" evidence="2">
    <location>
        <begin position="36"/>
        <end position="54"/>
    </location>
</feature>
<gene>
    <name evidence="3" type="ORF">JKL49_09845</name>
</gene>
<keyword evidence="2" id="KW-1133">Transmembrane helix</keyword>
<name>A0A974P672_9CAUL</name>
<accession>A0A974P672</accession>
<reference evidence="3" key="1">
    <citation type="submission" date="2021-01" db="EMBL/GenBank/DDBJ databases">
        <title>Genome sequence of Phenylobacterium sp. 20VBR1 isolated from a valley glaceir, Ny-Alesund, Svalbard.</title>
        <authorList>
            <person name="Thomas F.A."/>
            <person name="Krishnan K.P."/>
            <person name="Sinha R.K."/>
        </authorList>
    </citation>
    <scope>NUCLEOTIDE SEQUENCE</scope>
    <source>
        <strain evidence="3">20VBR1</strain>
    </source>
</reference>
<proteinExistence type="predicted"/>